<evidence type="ECO:0000313" key="3">
    <source>
        <dbReference type="EMBL" id="TFK43758.1"/>
    </source>
</evidence>
<dbReference type="Proteomes" id="UP000308652">
    <property type="component" value="Unassembled WGS sequence"/>
</dbReference>
<dbReference type="STRING" id="68775.A0A5C3MIK1"/>
<evidence type="ECO:0000259" key="2">
    <source>
        <dbReference type="SMART" id="SM00198"/>
    </source>
</evidence>
<feature type="domain" description="SCP" evidence="2">
    <location>
        <begin position="43"/>
        <end position="176"/>
    </location>
</feature>
<dbReference type="SUPFAM" id="SSF55797">
    <property type="entry name" value="PR-1-like"/>
    <property type="match status" value="1"/>
</dbReference>
<accession>A0A5C3MIK1</accession>
<dbReference type="InterPro" id="IPR035940">
    <property type="entry name" value="CAP_sf"/>
</dbReference>
<evidence type="ECO:0000313" key="4">
    <source>
        <dbReference type="Proteomes" id="UP000308652"/>
    </source>
</evidence>
<reference evidence="3 4" key="1">
    <citation type="journal article" date="2019" name="Nat. Ecol. Evol.">
        <title>Megaphylogeny resolves global patterns of mushroom evolution.</title>
        <authorList>
            <person name="Varga T."/>
            <person name="Krizsan K."/>
            <person name="Foldi C."/>
            <person name="Dima B."/>
            <person name="Sanchez-Garcia M."/>
            <person name="Sanchez-Ramirez S."/>
            <person name="Szollosi G.J."/>
            <person name="Szarkandi J.G."/>
            <person name="Papp V."/>
            <person name="Albert L."/>
            <person name="Andreopoulos W."/>
            <person name="Angelini C."/>
            <person name="Antonin V."/>
            <person name="Barry K.W."/>
            <person name="Bougher N.L."/>
            <person name="Buchanan P."/>
            <person name="Buyck B."/>
            <person name="Bense V."/>
            <person name="Catcheside P."/>
            <person name="Chovatia M."/>
            <person name="Cooper J."/>
            <person name="Damon W."/>
            <person name="Desjardin D."/>
            <person name="Finy P."/>
            <person name="Geml J."/>
            <person name="Haridas S."/>
            <person name="Hughes K."/>
            <person name="Justo A."/>
            <person name="Karasinski D."/>
            <person name="Kautmanova I."/>
            <person name="Kiss B."/>
            <person name="Kocsube S."/>
            <person name="Kotiranta H."/>
            <person name="LaButti K.M."/>
            <person name="Lechner B.E."/>
            <person name="Liimatainen K."/>
            <person name="Lipzen A."/>
            <person name="Lukacs Z."/>
            <person name="Mihaltcheva S."/>
            <person name="Morgado L.N."/>
            <person name="Niskanen T."/>
            <person name="Noordeloos M.E."/>
            <person name="Ohm R.A."/>
            <person name="Ortiz-Santana B."/>
            <person name="Ovrebo C."/>
            <person name="Racz N."/>
            <person name="Riley R."/>
            <person name="Savchenko A."/>
            <person name="Shiryaev A."/>
            <person name="Soop K."/>
            <person name="Spirin V."/>
            <person name="Szebenyi C."/>
            <person name="Tomsovsky M."/>
            <person name="Tulloss R.E."/>
            <person name="Uehling J."/>
            <person name="Grigoriev I.V."/>
            <person name="Vagvolgyi C."/>
            <person name="Papp T."/>
            <person name="Martin F.M."/>
            <person name="Miettinen O."/>
            <person name="Hibbett D.S."/>
            <person name="Nagy L.G."/>
        </authorList>
    </citation>
    <scope>NUCLEOTIDE SEQUENCE [LARGE SCALE GENOMIC DNA]</scope>
    <source>
        <strain evidence="3 4">CBS 166.37</strain>
    </source>
</reference>
<evidence type="ECO:0000256" key="1">
    <source>
        <dbReference type="SAM" id="SignalP"/>
    </source>
</evidence>
<gene>
    <name evidence="3" type="ORF">BDQ12DRAFT_709456</name>
</gene>
<dbReference type="Gene3D" id="3.40.33.10">
    <property type="entry name" value="CAP"/>
    <property type="match status" value="1"/>
</dbReference>
<dbReference type="SMART" id="SM00198">
    <property type="entry name" value="SCP"/>
    <property type="match status" value="1"/>
</dbReference>
<proteinExistence type="predicted"/>
<dbReference type="InterPro" id="IPR001283">
    <property type="entry name" value="CRISP-related"/>
</dbReference>
<feature type="chain" id="PRO_5022795115" evidence="1">
    <location>
        <begin position="22"/>
        <end position="184"/>
    </location>
</feature>
<dbReference type="PANTHER" id="PTHR10334">
    <property type="entry name" value="CYSTEINE-RICH SECRETORY PROTEIN-RELATED"/>
    <property type="match status" value="1"/>
</dbReference>
<dbReference type="EMBL" id="ML213591">
    <property type="protein sequence ID" value="TFK43758.1"/>
    <property type="molecule type" value="Genomic_DNA"/>
</dbReference>
<keyword evidence="4" id="KW-1185">Reference proteome</keyword>
<dbReference type="AlphaFoldDB" id="A0A5C3MIK1"/>
<dbReference type="PRINTS" id="PR00837">
    <property type="entry name" value="V5TPXLIKE"/>
</dbReference>
<feature type="signal peptide" evidence="1">
    <location>
        <begin position="1"/>
        <end position="21"/>
    </location>
</feature>
<dbReference type="OrthoDB" id="337038at2759"/>
<name>A0A5C3MIK1_9AGAR</name>
<sequence length="184" mass="20130">MFFVTLFALFTAFAFLPGSFSAHSARYHRRAAAHSLVHSRALRLQTAFLDAHNAVRVMHNATTLTWSTELAEKAEKWTDACQFKHTEGVLSDTPYGEIIAAATGSFPVSAAFQTFVRDEAAYNPANPTFTHFTQVVWKNTTQLGCAASRCSGIFDKSLGTATLYVCLYDPVGNVIGEALDNVQV</sequence>
<organism evidence="3 4">
    <name type="scientific">Crucibulum laeve</name>
    <dbReference type="NCBI Taxonomy" id="68775"/>
    <lineage>
        <taxon>Eukaryota</taxon>
        <taxon>Fungi</taxon>
        <taxon>Dikarya</taxon>
        <taxon>Basidiomycota</taxon>
        <taxon>Agaricomycotina</taxon>
        <taxon>Agaricomycetes</taxon>
        <taxon>Agaricomycetidae</taxon>
        <taxon>Agaricales</taxon>
        <taxon>Agaricineae</taxon>
        <taxon>Nidulariaceae</taxon>
        <taxon>Crucibulum</taxon>
    </lineage>
</organism>
<keyword evidence="1" id="KW-0732">Signal</keyword>
<dbReference type="InterPro" id="IPR014044">
    <property type="entry name" value="CAP_dom"/>
</dbReference>
<dbReference type="Pfam" id="PF00188">
    <property type="entry name" value="CAP"/>
    <property type="match status" value="1"/>
</dbReference>
<protein>
    <submittedName>
        <fullName evidence="3">CAP domain-containing protein</fullName>
    </submittedName>
</protein>